<evidence type="ECO:0000256" key="1">
    <source>
        <dbReference type="SAM" id="MobiDB-lite"/>
    </source>
</evidence>
<feature type="compositionally biased region" description="Acidic residues" evidence="1">
    <location>
        <begin position="263"/>
        <end position="277"/>
    </location>
</feature>
<dbReference type="AlphaFoldDB" id="A0A0L9UDZ6"/>
<feature type="region of interest" description="Disordered" evidence="1">
    <location>
        <begin position="25"/>
        <end position="44"/>
    </location>
</feature>
<dbReference type="Gramene" id="KOM40764">
    <property type="protein sequence ID" value="KOM40764"/>
    <property type="gene ID" value="LR48_Vigan04g096200"/>
</dbReference>
<protein>
    <recommendedName>
        <fullName evidence="4">Aminotransferase-like plant mobile domain-containing protein</fullName>
    </recommendedName>
</protein>
<organism evidence="2 3">
    <name type="scientific">Phaseolus angularis</name>
    <name type="common">Azuki bean</name>
    <name type="synonym">Vigna angularis</name>
    <dbReference type="NCBI Taxonomy" id="3914"/>
    <lineage>
        <taxon>Eukaryota</taxon>
        <taxon>Viridiplantae</taxon>
        <taxon>Streptophyta</taxon>
        <taxon>Embryophyta</taxon>
        <taxon>Tracheophyta</taxon>
        <taxon>Spermatophyta</taxon>
        <taxon>Magnoliopsida</taxon>
        <taxon>eudicotyledons</taxon>
        <taxon>Gunneridae</taxon>
        <taxon>Pentapetalae</taxon>
        <taxon>rosids</taxon>
        <taxon>fabids</taxon>
        <taxon>Fabales</taxon>
        <taxon>Fabaceae</taxon>
        <taxon>Papilionoideae</taxon>
        <taxon>50 kb inversion clade</taxon>
        <taxon>NPAAA clade</taxon>
        <taxon>indigoferoid/millettioid clade</taxon>
        <taxon>Phaseoleae</taxon>
        <taxon>Vigna</taxon>
    </lineage>
</organism>
<sequence length="406" mass="45693">MFPNILQTQALGRAVHVDEVFAQTHVRSEHESAPTPDDGSNAEDDIRRTQCWVNIVGGKKKGRVYGAGHHAANYTASRGGTLKHQPSSFTTAPDEVVLRLTQALEQRDQEITDLRAEFTNFKALILINDYIFEMHIMLLPFGKNLCYLITEDICPSVITEGFYPSKITEGFRPSEITEGFCPSVITEGFRPSVITEGQKPSVNVSDKGFTEGSLAVDTPSVNTLYRGLLAFSEGLWPSDDPIVEERAFEEQTYEAYETHDQEDAFEAPDDDDDEEEHADIHDIQEDVGGFPGGPRDGSLLMHYVQHVAYAISQGRSWIYEHFPGMGRRRLVSSYDDTTPGAMRWQSPRQSSILAKIRSQLNALTYSRVVWHSYEGNRGIRPFFDICMYSGWIWIGAPFPHIMLQSC</sequence>
<evidence type="ECO:0000313" key="2">
    <source>
        <dbReference type="EMBL" id="KOM40764.1"/>
    </source>
</evidence>
<feature type="region of interest" description="Disordered" evidence="1">
    <location>
        <begin position="256"/>
        <end position="277"/>
    </location>
</feature>
<gene>
    <name evidence="2" type="ORF">LR48_Vigan04g096200</name>
</gene>
<evidence type="ECO:0008006" key="4">
    <source>
        <dbReference type="Google" id="ProtNLM"/>
    </source>
</evidence>
<name>A0A0L9UDZ6_PHAAN</name>
<accession>A0A0L9UDZ6</accession>
<dbReference type="EMBL" id="CM003374">
    <property type="protein sequence ID" value="KOM40764.1"/>
    <property type="molecule type" value="Genomic_DNA"/>
</dbReference>
<evidence type="ECO:0000313" key="3">
    <source>
        <dbReference type="Proteomes" id="UP000053144"/>
    </source>
</evidence>
<proteinExistence type="predicted"/>
<dbReference type="Proteomes" id="UP000053144">
    <property type="component" value="Chromosome 4"/>
</dbReference>
<reference evidence="3" key="1">
    <citation type="journal article" date="2015" name="Proc. Natl. Acad. Sci. U.S.A.">
        <title>Genome sequencing of adzuki bean (Vigna angularis) provides insight into high starch and low fat accumulation and domestication.</title>
        <authorList>
            <person name="Yang K."/>
            <person name="Tian Z."/>
            <person name="Chen C."/>
            <person name="Luo L."/>
            <person name="Zhao B."/>
            <person name="Wang Z."/>
            <person name="Yu L."/>
            <person name="Li Y."/>
            <person name="Sun Y."/>
            <person name="Li W."/>
            <person name="Chen Y."/>
            <person name="Li Y."/>
            <person name="Zhang Y."/>
            <person name="Ai D."/>
            <person name="Zhao J."/>
            <person name="Shang C."/>
            <person name="Ma Y."/>
            <person name="Wu B."/>
            <person name="Wang M."/>
            <person name="Gao L."/>
            <person name="Sun D."/>
            <person name="Zhang P."/>
            <person name="Guo F."/>
            <person name="Wang W."/>
            <person name="Li Y."/>
            <person name="Wang J."/>
            <person name="Varshney R.K."/>
            <person name="Wang J."/>
            <person name="Ling H.Q."/>
            <person name="Wan P."/>
        </authorList>
    </citation>
    <scope>NUCLEOTIDE SEQUENCE</scope>
    <source>
        <strain evidence="3">cv. Jingnong 6</strain>
    </source>
</reference>